<keyword evidence="4" id="KW-0489">Methyltransferase</keyword>
<dbReference type="SUPFAM" id="SSF53335">
    <property type="entry name" value="S-adenosyl-L-methionine-dependent methyltransferases"/>
    <property type="match status" value="1"/>
</dbReference>
<keyword evidence="4" id="KW-0808">Transferase</keyword>
<dbReference type="PANTHER" id="PTHR42998:SF1">
    <property type="entry name" value="TYPE I RESTRICTION ENZYME HINDI METHYLASE SUBUNIT"/>
    <property type="match status" value="1"/>
</dbReference>
<sequence length="663" mass="69816">MSDSTRRTRRPATDTPSRPASPAPTVAAAEISRLAGVTRATVSNWRRRHADFPAPVPGGSETRPLFDLAEVQQWLRGHGNTAADSPVQHLRTVLRSEVAPGEVAALMEFVADPARESEGAVLAAVRAAVTEVGVQRTLSVLAERGLDGPSTGVYPTDQPVAALMADVLAASAAPAPRSVLDPACGGGTLLLEASRIGADQLVGQDIVPVQAGRTAALLSSLAPEAQIDIHAGDALLADAFTDLEFDGVLSNPPYSQRDWSADELALDPRWVYSVPPRSESELAWVQHAIAHLHSGGTAVLLLPPAVAARSSGRRIRMELLRAGALRAVIALPPGASTPRQVGLHLWVVRRPAPGISKDTLLFADTTRLPNHGGEQSDWQVLADTVVTAWRAFDAGQDPTVPDVTAVVRVMDVLDDDVDLTPARQVRAAVDPDNASAAAHAAITRLADDLTELRAAADAVRDWESAPGTVWRYVAVGNLIAGKAVRIVTPNSETVALDTPQRPVLTGHDLLASRAPSGLSAPGASVDDPIEDGDVLVSRLRDDHGAAQGARVAEGPDIGAVPGPGVLVFRTDPTRIDPWFFAGFIGSPDNAAAMIGTTTIRLDPARLRIPLLPLPTQKTYGQAFRRLHHLRVTARTTTQSAHTTADLIATGLTAAALEPFSVPE</sequence>
<protein>
    <submittedName>
        <fullName evidence="4">N-6 DNA methylase</fullName>
    </submittedName>
</protein>
<feature type="domain" description="DNA methylase adenine-specific" evidence="3">
    <location>
        <begin position="148"/>
        <end position="427"/>
    </location>
</feature>
<dbReference type="InterPro" id="IPR052916">
    <property type="entry name" value="Type-I_RE_MTase_Subunit"/>
</dbReference>
<dbReference type="GO" id="GO:0008168">
    <property type="term" value="F:methyltransferase activity"/>
    <property type="evidence" value="ECO:0007669"/>
    <property type="project" value="UniProtKB-KW"/>
</dbReference>
<dbReference type="EMBL" id="JBHSQN010000015">
    <property type="protein sequence ID" value="MFC6013775.1"/>
    <property type="molecule type" value="Genomic_DNA"/>
</dbReference>
<evidence type="ECO:0000256" key="2">
    <source>
        <dbReference type="SAM" id="MobiDB-lite"/>
    </source>
</evidence>
<dbReference type="InterPro" id="IPR003356">
    <property type="entry name" value="DNA_methylase_A-5"/>
</dbReference>
<dbReference type="RefSeq" id="WP_378608911.1">
    <property type="nucleotide sequence ID" value="NZ_JBHSQN010000015.1"/>
</dbReference>
<dbReference type="PRINTS" id="PR00507">
    <property type="entry name" value="N12N6MTFRASE"/>
</dbReference>
<dbReference type="PANTHER" id="PTHR42998">
    <property type="entry name" value="TYPE I RESTRICTION ENZYME HINDVIIP M PROTEIN-RELATED"/>
    <property type="match status" value="1"/>
</dbReference>
<organism evidence="4 5">
    <name type="scientific">Nocardia lasii</name>
    <dbReference type="NCBI Taxonomy" id="1616107"/>
    <lineage>
        <taxon>Bacteria</taxon>
        <taxon>Bacillati</taxon>
        <taxon>Actinomycetota</taxon>
        <taxon>Actinomycetes</taxon>
        <taxon>Mycobacteriales</taxon>
        <taxon>Nocardiaceae</taxon>
        <taxon>Nocardia</taxon>
    </lineage>
</organism>
<accession>A0ABW1JX73</accession>
<evidence type="ECO:0000259" key="3">
    <source>
        <dbReference type="Pfam" id="PF02384"/>
    </source>
</evidence>
<dbReference type="InterPro" id="IPR029063">
    <property type="entry name" value="SAM-dependent_MTases_sf"/>
</dbReference>
<evidence type="ECO:0000313" key="4">
    <source>
        <dbReference type="EMBL" id="MFC6013775.1"/>
    </source>
</evidence>
<keyword evidence="1" id="KW-0680">Restriction system</keyword>
<dbReference type="InterPro" id="IPR036388">
    <property type="entry name" value="WH-like_DNA-bd_sf"/>
</dbReference>
<dbReference type="PROSITE" id="PS00092">
    <property type="entry name" value="N6_MTASE"/>
    <property type="match status" value="1"/>
</dbReference>
<evidence type="ECO:0000256" key="1">
    <source>
        <dbReference type="ARBA" id="ARBA00022747"/>
    </source>
</evidence>
<dbReference type="CDD" id="cd02440">
    <property type="entry name" value="AdoMet_MTases"/>
    <property type="match status" value="1"/>
</dbReference>
<dbReference type="Proteomes" id="UP001596223">
    <property type="component" value="Unassembled WGS sequence"/>
</dbReference>
<evidence type="ECO:0000313" key="5">
    <source>
        <dbReference type="Proteomes" id="UP001596223"/>
    </source>
</evidence>
<feature type="region of interest" description="Disordered" evidence="2">
    <location>
        <begin position="1"/>
        <end position="26"/>
    </location>
</feature>
<keyword evidence="5" id="KW-1185">Reference proteome</keyword>
<gene>
    <name evidence="4" type="ORF">ACFP3H_22205</name>
</gene>
<comment type="caution">
    <text evidence="4">The sequence shown here is derived from an EMBL/GenBank/DDBJ whole genome shotgun (WGS) entry which is preliminary data.</text>
</comment>
<proteinExistence type="predicted"/>
<reference evidence="5" key="1">
    <citation type="journal article" date="2019" name="Int. J. Syst. Evol. Microbiol.">
        <title>The Global Catalogue of Microorganisms (GCM) 10K type strain sequencing project: providing services to taxonomists for standard genome sequencing and annotation.</title>
        <authorList>
            <consortium name="The Broad Institute Genomics Platform"/>
            <consortium name="The Broad Institute Genome Sequencing Center for Infectious Disease"/>
            <person name="Wu L."/>
            <person name="Ma J."/>
        </authorList>
    </citation>
    <scope>NUCLEOTIDE SEQUENCE [LARGE SCALE GENOMIC DNA]</scope>
    <source>
        <strain evidence="5">CCUG 36956</strain>
    </source>
</reference>
<dbReference type="InterPro" id="IPR002052">
    <property type="entry name" value="DNA_methylase_N6_adenine_CS"/>
</dbReference>
<name>A0ABW1JX73_9NOCA</name>
<dbReference type="Gene3D" id="3.40.50.150">
    <property type="entry name" value="Vaccinia Virus protein VP39"/>
    <property type="match status" value="1"/>
</dbReference>
<dbReference type="GO" id="GO:0032259">
    <property type="term" value="P:methylation"/>
    <property type="evidence" value="ECO:0007669"/>
    <property type="project" value="UniProtKB-KW"/>
</dbReference>
<dbReference type="Pfam" id="PF02384">
    <property type="entry name" value="N6_Mtase"/>
    <property type="match status" value="1"/>
</dbReference>
<dbReference type="Gene3D" id="1.10.10.10">
    <property type="entry name" value="Winged helix-like DNA-binding domain superfamily/Winged helix DNA-binding domain"/>
    <property type="match status" value="1"/>
</dbReference>